<comment type="caution">
    <text evidence="2">The sequence shown here is derived from an EMBL/GenBank/DDBJ whole genome shotgun (WGS) entry which is preliminary data.</text>
</comment>
<dbReference type="PANTHER" id="PTHR34761">
    <property type="entry name" value="NUCLEOLUS AND NEURAL PROGENITOR PROTEIN"/>
    <property type="match status" value="1"/>
</dbReference>
<dbReference type="InterPro" id="IPR052835">
    <property type="entry name" value="Nepro"/>
</dbReference>
<gene>
    <name evidence="2" type="ORF">PV327_010247</name>
</gene>
<dbReference type="PANTHER" id="PTHR34761:SF1">
    <property type="entry name" value="NUCLEOLUS AND NEURAL PROGENITOR PROTEIN"/>
    <property type="match status" value="1"/>
</dbReference>
<organism evidence="2 3">
    <name type="scientific">Microctonus hyperodae</name>
    <name type="common">Parasitoid wasp</name>
    <dbReference type="NCBI Taxonomy" id="165561"/>
    <lineage>
        <taxon>Eukaryota</taxon>
        <taxon>Metazoa</taxon>
        <taxon>Ecdysozoa</taxon>
        <taxon>Arthropoda</taxon>
        <taxon>Hexapoda</taxon>
        <taxon>Insecta</taxon>
        <taxon>Pterygota</taxon>
        <taxon>Neoptera</taxon>
        <taxon>Endopterygota</taxon>
        <taxon>Hymenoptera</taxon>
        <taxon>Apocrita</taxon>
        <taxon>Ichneumonoidea</taxon>
        <taxon>Braconidae</taxon>
        <taxon>Euphorinae</taxon>
        <taxon>Microctonus</taxon>
    </lineage>
</organism>
<dbReference type="EMBL" id="JAQQBR010000006">
    <property type="protein sequence ID" value="KAK0174484.1"/>
    <property type="molecule type" value="Genomic_DNA"/>
</dbReference>
<dbReference type="Proteomes" id="UP001168972">
    <property type="component" value="Unassembled WGS sequence"/>
</dbReference>
<dbReference type="GO" id="GO:0005634">
    <property type="term" value="C:nucleus"/>
    <property type="evidence" value="ECO:0007669"/>
    <property type="project" value="TreeGrafter"/>
</dbReference>
<reference evidence="2" key="2">
    <citation type="submission" date="2023-03" db="EMBL/GenBank/DDBJ databases">
        <authorList>
            <person name="Inwood S.N."/>
            <person name="Skelly J.G."/>
            <person name="Guhlin J."/>
            <person name="Harrop T.W.R."/>
            <person name="Goldson S.G."/>
            <person name="Dearden P.K."/>
        </authorList>
    </citation>
    <scope>NUCLEOTIDE SEQUENCE</scope>
    <source>
        <strain evidence="2">Lincoln</strain>
        <tissue evidence="2">Whole body</tissue>
    </source>
</reference>
<reference evidence="2" key="1">
    <citation type="journal article" date="2023" name="bioRxiv">
        <title>Scaffold-level genome assemblies of two parasitoid biocontrol wasps reveal the parthenogenesis mechanism and an associated novel virus.</title>
        <authorList>
            <person name="Inwood S."/>
            <person name="Skelly J."/>
            <person name="Guhlin J."/>
            <person name="Harrop T."/>
            <person name="Goldson S."/>
            <person name="Dearden P."/>
        </authorList>
    </citation>
    <scope>NUCLEOTIDE SEQUENCE</scope>
    <source>
        <strain evidence="2">Lincoln</strain>
        <tissue evidence="2">Whole body</tissue>
    </source>
</reference>
<evidence type="ECO:0000259" key="1">
    <source>
        <dbReference type="Pfam" id="PF14780"/>
    </source>
</evidence>
<keyword evidence="3" id="KW-1185">Reference proteome</keyword>
<feature type="domain" description="Nucleolus and neural progenitor protein-like N-terminal" evidence="1">
    <location>
        <begin position="5"/>
        <end position="186"/>
    </location>
</feature>
<dbReference type="GO" id="GO:0045747">
    <property type="term" value="P:positive regulation of Notch signaling pathway"/>
    <property type="evidence" value="ECO:0007669"/>
    <property type="project" value="TreeGrafter"/>
</dbReference>
<proteinExistence type="predicted"/>
<evidence type="ECO:0000313" key="2">
    <source>
        <dbReference type="EMBL" id="KAK0174484.1"/>
    </source>
</evidence>
<protein>
    <recommendedName>
        <fullName evidence="1">Nucleolus and neural progenitor protein-like N-terminal domain-containing protein</fullName>
    </recommendedName>
</protein>
<evidence type="ECO:0000313" key="3">
    <source>
        <dbReference type="Proteomes" id="UP001168972"/>
    </source>
</evidence>
<name>A0AA39FSC9_MICHY</name>
<dbReference type="Pfam" id="PF14780">
    <property type="entry name" value="NEPRO_N"/>
    <property type="match status" value="1"/>
</dbReference>
<dbReference type="InterPro" id="IPR027951">
    <property type="entry name" value="Nepro_N"/>
</dbReference>
<dbReference type="AlphaFoldDB" id="A0AA39FSC9"/>
<accession>A0AA39FSC9</accession>
<sequence>MELLWNKLDLNRPSTSSWTTLSNKFDVKHFIQSINKISNDLQSQELFHKEATILSRLIYRMKTKFRHDKGLKNMEKINRALCNYFYLSLDKEYNNLKDSIIIDDFNLVTLPTRQMLQYVLVKTQGFAKLMCRIQETAFCAGEFFRARVIIGQAWTFSMIAWSTVARIWMLSRNLVKKCCNWYNNMYPFLMKLQVIGVNWLPSDYCLPSDLRDWLSLSWINEQTECSLAVEKLSNNSMFSLIKTQEETADIAEKLEIDTENKLNKQKSVPKNETKIDPIIHDVGVPISRESFNFNLEMDKKNVKKVKKVDIKNIKTIEELNLLSTYDSYPGLDNVKLVENVTTIALSTKLKHTTSVTECNQSLDSINPGTLMTLNIKKILSNGLQVVFNEDNVGYLNQIYLNKPLSSYEEGESIVGKLLYIMPTVKLSYFTELLADKMAIKQIKIGEIIDKAKFLFRDSNGIILHLMKGVRDEKPKIGDEIMARVLGKNKQGNGLLFTLKKSLVDSDLPILSDINDAKVGSKFNGTITQITPRV</sequence>